<dbReference type="PANTHER" id="PTHR30250:SF11">
    <property type="entry name" value="O-ANTIGEN TRANSPORTER-RELATED"/>
    <property type="match status" value="1"/>
</dbReference>
<dbReference type="Proteomes" id="UP000006241">
    <property type="component" value="Unassembled WGS sequence"/>
</dbReference>
<evidence type="ECO:0000256" key="2">
    <source>
        <dbReference type="ARBA" id="ARBA00022475"/>
    </source>
</evidence>
<reference evidence="7 8" key="1">
    <citation type="submission" date="2009-01" db="EMBL/GenBank/DDBJ databases">
        <authorList>
            <person name="Qin X."/>
            <person name="Bachman B."/>
            <person name="Battles P."/>
            <person name="Bell A."/>
            <person name="Bess C."/>
            <person name="Bickham C."/>
            <person name="Chaboub L."/>
            <person name="Chen D."/>
            <person name="Coyle M."/>
            <person name="Deiros D.R."/>
            <person name="Dinh H."/>
            <person name="Forbes L."/>
            <person name="Fowler G."/>
            <person name="Francisco L."/>
            <person name="Fu Q."/>
            <person name="Gubbala S."/>
            <person name="Hale W."/>
            <person name="Han Y."/>
            <person name="Hemphill L."/>
            <person name="Highlander S.K."/>
            <person name="Hirani K."/>
            <person name="Hogues M."/>
            <person name="Jackson L."/>
            <person name="Jakkamsetti A."/>
            <person name="Javaid M."/>
            <person name="Jiang H."/>
            <person name="Korchina V."/>
            <person name="Kovar C."/>
            <person name="Lara F."/>
            <person name="Lee S."/>
            <person name="Mata R."/>
            <person name="Mathew T."/>
            <person name="Moen C."/>
            <person name="Morales K."/>
            <person name="Munidasa M."/>
            <person name="Nazareth L."/>
            <person name="Ngo R."/>
            <person name="Nguyen L."/>
            <person name="Okwuonu G."/>
            <person name="Ongeri F."/>
            <person name="Patil S."/>
            <person name="Petrosino J."/>
            <person name="Pham C."/>
            <person name="Pham P."/>
            <person name="Pu L.-L."/>
            <person name="Puazo M."/>
            <person name="Raj R."/>
            <person name="Reid J."/>
            <person name="Rouhana J."/>
            <person name="Saada N."/>
            <person name="Shang Y."/>
            <person name="Simmons D."/>
            <person name="Thornton R."/>
            <person name="Warren J."/>
            <person name="Weissenberger G."/>
            <person name="Zhang J."/>
            <person name="Zhang L."/>
            <person name="Zhou C."/>
            <person name="Zhu D."/>
            <person name="Muzny D."/>
            <person name="Worley K."/>
            <person name="Gibbs R."/>
        </authorList>
    </citation>
    <scope>NUCLEOTIDE SEQUENCE [LARGE SCALE GENOMIC DNA]</scope>
    <source>
        <strain evidence="7 8">ATCC 33300</strain>
    </source>
</reference>
<dbReference type="GO" id="GO:0005886">
    <property type="term" value="C:plasma membrane"/>
    <property type="evidence" value="ECO:0007669"/>
    <property type="project" value="UniProtKB-SubCell"/>
</dbReference>
<comment type="caution">
    <text evidence="7">The sequence shown here is derived from an EMBL/GenBank/DDBJ whole genome shotgun (WGS) entry which is preliminary data.</text>
</comment>
<comment type="subcellular location">
    <subcellularLocation>
        <location evidence="1">Cell membrane</location>
        <topology evidence="1">Multi-pass membrane protein</topology>
    </subcellularLocation>
</comment>
<dbReference type="AlphaFoldDB" id="C2FUJ4"/>
<evidence type="ECO:0000256" key="4">
    <source>
        <dbReference type="ARBA" id="ARBA00022989"/>
    </source>
</evidence>
<feature type="non-terminal residue" evidence="7">
    <location>
        <position position="1"/>
    </location>
</feature>
<dbReference type="EMBL" id="ACHB01000023">
    <property type="protein sequence ID" value="EEI93424.1"/>
    <property type="molecule type" value="Genomic_DNA"/>
</dbReference>
<organism evidence="7 8">
    <name type="scientific">Sphingobacterium spiritivorum ATCC 33300</name>
    <dbReference type="NCBI Taxonomy" id="525372"/>
    <lineage>
        <taxon>Bacteria</taxon>
        <taxon>Pseudomonadati</taxon>
        <taxon>Bacteroidota</taxon>
        <taxon>Sphingobacteriia</taxon>
        <taxon>Sphingobacteriales</taxon>
        <taxon>Sphingobacteriaceae</taxon>
        <taxon>Sphingobacterium</taxon>
    </lineage>
</organism>
<evidence type="ECO:0000256" key="3">
    <source>
        <dbReference type="ARBA" id="ARBA00022692"/>
    </source>
</evidence>
<feature type="transmembrane region" description="Helical" evidence="6">
    <location>
        <begin position="165"/>
        <end position="189"/>
    </location>
</feature>
<dbReference type="RefSeq" id="WP_003006178.1">
    <property type="nucleotide sequence ID" value="NZ_GG668631.1"/>
</dbReference>
<feature type="transmembrane region" description="Helical" evidence="6">
    <location>
        <begin position="141"/>
        <end position="159"/>
    </location>
</feature>
<keyword evidence="5 6" id="KW-0472">Membrane</keyword>
<keyword evidence="4 6" id="KW-1133">Transmembrane helix</keyword>
<gene>
    <name evidence="7" type="ORF">HMPREF0765_1000</name>
</gene>
<keyword evidence="2" id="KW-1003">Cell membrane</keyword>
<dbReference type="InterPro" id="IPR050833">
    <property type="entry name" value="Poly_Biosynth_Transport"/>
</dbReference>
<dbReference type="HOGENOM" id="CLU_1013800_0_0_10"/>
<name>C2FUJ4_SPHSI</name>
<feature type="transmembrane region" description="Helical" evidence="6">
    <location>
        <begin position="111"/>
        <end position="134"/>
    </location>
</feature>
<accession>C2FUJ4</accession>
<evidence type="ECO:0000256" key="5">
    <source>
        <dbReference type="ARBA" id="ARBA00023136"/>
    </source>
</evidence>
<feature type="transmembrane region" description="Helical" evidence="6">
    <location>
        <begin position="234"/>
        <end position="256"/>
    </location>
</feature>
<evidence type="ECO:0008006" key="9">
    <source>
        <dbReference type="Google" id="ProtNLM"/>
    </source>
</evidence>
<protein>
    <recommendedName>
        <fullName evidence="9">Polysaccharide biosynthesis protein</fullName>
    </recommendedName>
</protein>
<keyword evidence="3 6" id="KW-0812">Transmembrane</keyword>
<sequence length="274" mass="31153">VLALSNVINSQLDLLIANRFFESSGMGTLSLTKFVPNSIQVLLGIIVPIFLPEMIKAYANNDKQKMKEIMSFSFKIIFLVALIPMAVFFVYGGEFFKLWLPGQDYQSLHYISILTLTPLIVHATIETANLVFIVTNKLKIASFWGISSSLLYFLLVIVLCKYSGLGLYSIPVAALFTGLISHLGFTPWYTSLCLGEKRSYFFIEMVKGLFGFVLLILISYLWKYFDLIHINSWMSFMLNMLIIGSILLIVSVTARFNKKTILYMMQKLLVRVKV</sequence>
<dbReference type="PANTHER" id="PTHR30250">
    <property type="entry name" value="PST FAMILY PREDICTED COLANIC ACID TRANSPORTER"/>
    <property type="match status" value="1"/>
</dbReference>
<feature type="transmembrane region" description="Helical" evidence="6">
    <location>
        <begin position="34"/>
        <end position="51"/>
    </location>
</feature>
<evidence type="ECO:0000313" key="7">
    <source>
        <dbReference type="EMBL" id="EEI93424.1"/>
    </source>
</evidence>
<feature type="transmembrane region" description="Helical" evidence="6">
    <location>
        <begin position="201"/>
        <end position="222"/>
    </location>
</feature>
<proteinExistence type="predicted"/>
<evidence type="ECO:0000256" key="1">
    <source>
        <dbReference type="ARBA" id="ARBA00004651"/>
    </source>
</evidence>
<evidence type="ECO:0000313" key="8">
    <source>
        <dbReference type="Proteomes" id="UP000006241"/>
    </source>
</evidence>
<feature type="transmembrane region" description="Helical" evidence="6">
    <location>
        <begin position="72"/>
        <end position="91"/>
    </location>
</feature>
<evidence type="ECO:0000256" key="6">
    <source>
        <dbReference type="SAM" id="Phobius"/>
    </source>
</evidence>